<dbReference type="SUPFAM" id="SSF53098">
    <property type="entry name" value="Ribonuclease H-like"/>
    <property type="match status" value="1"/>
</dbReference>
<keyword evidence="6" id="KW-0695">RNA-directed DNA polymerase</keyword>
<evidence type="ECO:0000256" key="3">
    <source>
        <dbReference type="ARBA" id="ARBA00022722"/>
    </source>
</evidence>
<evidence type="ECO:0000256" key="5">
    <source>
        <dbReference type="ARBA" id="ARBA00022801"/>
    </source>
</evidence>
<dbReference type="GO" id="GO:0009007">
    <property type="term" value="F:site-specific DNA-methyltransferase (adenine-specific) activity"/>
    <property type="evidence" value="ECO:0007669"/>
    <property type="project" value="InterPro"/>
</dbReference>
<name>A0A8B6CNR2_MYTGA</name>
<dbReference type="GO" id="GO:0009307">
    <property type="term" value="P:DNA restriction-modification system"/>
    <property type="evidence" value="ECO:0007669"/>
    <property type="project" value="InterPro"/>
</dbReference>
<dbReference type="PANTHER" id="PTHR33050:SF7">
    <property type="entry name" value="RIBONUCLEASE H"/>
    <property type="match status" value="1"/>
</dbReference>
<gene>
    <name evidence="8" type="ORF">MGAL_10B055629</name>
</gene>
<evidence type="ECO:0000256" key="6">
    <source>
        <dbReference type="ARBA" id="ARBA00022918"/>
    </source>
</evidence>
<evidence type="ECO:0000313" key="9">
    <source>
        <dbReference type="Proteomes" id="UP000596742"/>
    </source>
</evidence>
<dbReference type="InterPro" id="IPR008593">
    <property type="entry name" value="Dam_MeTrfase"/>
</dbReference>
<evidence type="ECO:0000259" key="7">
    <source>
        <dbReference type="Pfam" id="PF17917"/>
    </source>
</evidence>
<dbReference type="GO" id="GO:0004519">
    <property type="term" value="F:endonuclease activity"/>
    <property type="evidence" value="ECO:0007669"/>
    <property type="project" value="UniProtKB-KW"/>
</dbReference>
<dbReference type="AlphaFoldDB" id="A0A8B6CNR2"/>
<protein>
    <recommendedName>
        <fullName evidence="7">Reverse transcriptase RNase H-like domain-containing protein</fullName>
    </recommendedName>
</protein>
<evidence type="ECO:0000313" key="8">
    <source>
        <dbReference type="EMBL" id="VDI06799.1"/>
    </source>
</evidence>
<dbReference type="PANTHER" id="PTHR33050">
    <property type="entry name" value="REVERSE TRANSCRIPTASE DOMAIN-CONTAINING PROTEIN"/>
    <property type="match status" value="1"/>
</dbReference>
<organism evidence="8 9">
    <name type="scientific">Mytilus galloprovincialis</name>
    <name type="common">Mediterranean mussel</name>
    <dbReference type="NCBI Taxonomy" id="29158"/>
    <lineage>
        <taxon>Eukaryota</taxon>
        <taxon>Metazoa</taxon>
        <taxon>Spiralia</taxon>
        <taxon>Lophotrochozoa</taxon>
        <taxon>Mollusca</taxon>
        <taxon>Bivalvia</taxon>
        <taxon>Autobranchia</taxon>
        <taxon>Pteriomorphia</taxon>
        <taxon>Mytilida</taxon>
        <taxon>Mytiloidea</taxon>
        <taxon>Mytilidae</taxon>
        <taxon>Mytilinae</taxon>
        <taxon>Mytilus</taxon>
    </lineage>
</organism>
<keyword evidence="4" id="KW-0255">Endonuclease</keyword>
<comment type="caution">
    <text evidence="8">The sequence shown here is derived from an EMBL/GenBank/DDBJ whole genome shotgun (WGS) entry which is preliminary data.</text>
</comment>
<reference evidence="8" key="1">
    <citation type="submission" date="2018-11" db="EMBL/GenBank/DDBJ databases">
        <authorList>
            <person name="Alioto T."/>
            <person name="Alioto T."/>
        </authorList>
    </citation>
    <scope>NUCLEOTIDE SEQUENCE</scope>
</reference>
<dbReference type="GO" id="GO:0003677">
    <property type="term" value="F:DNA binding"/>
    <property type="evidence" value="ECO:0007669"/>
    <property type="project" value="InterPro"/>
</dbReference>
<dbReference type="GO" id="GO:0016787">
    <property type="term" value="F:hydrolase activity"/>
    <property type="evidence" value="ECO:0007669"/>
    <property type="project" value="UniProtKB-KW"/>
</dbReference>
<dbReference type="GO" id="GO:0003964">
    <property type="term" value="F:RNA-directed DNA polymerase activity"/>
    <property type="evidence" value="ECO:0007669"/>
    <property type="project" value="UniProtKB-KW"/>
</dbReference>
<dbReference type="InterPro" id="IPR041373">
    <property type="entry name" value="RT_RNaseH"/>
</dbReference>
<dbReference type="Proteomes" id="UP000596742">
    <property type="component" value="Unassembled WGS sequence"/>
</dbReference>
<dbReference type="InterPro" id="IPR036397">
    <property type="entry name" value="RNaseH_sf"/>
</dbReference>
<accession>A0A8B6CNR2</accession>
<dbReference type="Gene3D" id="3.30.420.10">
    <property type="entry name" value="Ribonuclease H-like superfamily/Ribonuclease H"/>
    <property type="match status" value="1"/>
</dbReference>
<keyword evidence="3" id="KW-0540">Nuclease</keyword>
<sequence>MGRASWDAPVKICKKAINEIHFWSISLQKLNDAGVDICKVDQLDIVDIEMFCDASDVGFGGYLTSDLNAKLVCKEMSGNWTLRERNESSTWRELECVNRFVQTFDNTFSDKTVKIYTDNQNVPHILRVGSKKQKLQDIAIDIKQTCVDSNINIITQWVPRENNTHADKLSRHTDHDDWAIHSDIFDEINSLWGPYTIDRFATHYNTQCERFNSKIWYPGTEAVDAFSQNWNTETNWLVPPPSLISMVVRKVENDKANSTLVIPEWKSAPFWPLLFASNNLTKFIKGTKFFTKKSTQSLKVVVKMAYFGERILRFHMLAIKLEF</sequence>
<keyword evidence="9" id="KW-1185">Reference proteome</keyword>
<dbReference type="EMBL" id="UYJE01001981">
    <property type="protein sequence ID" value="VDI06799.1"/>
    <property type="molecule type" value="Genomic_DNA"/>
</dbReference>
<keyword evidence="2" id="KW-0548">Nucleotidyltransferase</keyword>
<dbReference type="Pfam" id="PF05869">
    <property type="entry name" value="Dam"/>
    <property type="match status" value="1"/>
</dbReference>
<evidence type="ECO:0000256" key="4">
    <source>
        <dbReference type="ARBA" id="ARBA00022759"/>
    </source>
</evidence>
<dbReference type="Pfam" id="PF17917">
    <property type="entry name" value="RT_RNaseH"/>
    <property type="match status" value="1"/>
</dbReference>
<evidence type="ECO:0000256" key="1">
    <source>
        <dbReference type="ARBA" id="ARBA00022679"/>
    </source>
</evidence>
<dbReference type="InterPro" id="IPR012337">
    <property type="entry name" value="RNaseH-like_sf"/>
</dbReference>
<dbReference type="InterPro" id="IPR052055">
    <property type="entry name" value="Hepadnavirus_pol/RT"/>
</dbReference>
<feature type="domain" description="Reverse transcriptase RNase H-like" evidence="7">
    <location>
        <begin position="48"/>
        <end position="140"/>
    </location>
</feature>
<keyword evidence="1" id="KW-0808">Transferase</keyword>
<dbReference type="CDD" id="cd09275">
    <property type="entry name" value="RNase_HI_RT_DIRS1"/>
    <property type="match status" value="1"/>
</dbReference>
<keyword evidence="5" id="KW-0378">Hydrolase</keyword>
<dbReference type="OrthoDB" id="6152309at2759"/>
<evidence type="ECO:0000256" key="2">
    <source>
        <dbReference type="ARBA" id="ARBA00022695"/>
    </source>
</evidence>
<proteinExistence type="predicted"/>